<dbReference type="GO" id="GO:0047661">
    <property type="term" value="F:amino-acid racemase activity"/>
    <property type="evidence" value="ECO:0007669"/>
    <property type="project" value="InterPro"/>
</dbReference>
<reference evidence="1 2" key="1">
    <citation type="submission" date="2019-02" db="EMBL/GenBank/DDBJ databases">
        <title>Complete Genome Sequence and Methylome Analysis of free living Spirochaetas.</title>
        <authorList>
            <person name="Fomenkov A."/>
            <person name="Dubinina G."/>
            <person name="Leshcheva N."/>
            <person name="Mikheeva N."/>
            <person name="Grabovich M."/>
            <person name="Vincze T."/>
            <person name="Roberts R.J."/>
        </authorList>
    </citation>
    <scope>NUCLEOTIDE SEQUENCE [LARGE SCALE GENOMIC DNA]</scope>
    <source>
        <strain evidence="1 2">K2</strain>
    </source>
</reference>
<dbReference type="EMBL" id="CP036150">
    <property type="protein sequence ID" value="QEN08276.1"/>
    <property type="molecule type" value="Genomic_DNA"/>
</dbReference>
<gene>
    <name evidence="1" type="ORF">EXM22_09855</name>
</gene>
<protein>
    <submittedName>
        <fullName evidence="1">Asp/Glu racemase</fullName>
    </submittedName>
</protein>
<evidence type="ECO:0000313" key="2">
    <source>
        <dbReference type="Proteomes" id="UP000324209"/>
    </source>
</evidence>
<organism evidence="1 2">
    <name type="scientific">Oceanispirochaeta crateris</name>
    <dbReference type="NCBI Taxonomy" id="2518645"/>
    <lineage>
        <taxon>Bacteria</taxon>
        <taxon>Pseudomonadati</taxon>
        <taxon>Spirochaetota</taxon>
        <taxon>Spirochaetia</taxon>
        <taxon>Spirochaetales</taxon>
        <taxon>Spirochaetaceae</taxon>
        <taxon>Oceanispirochaeta</taxon>
    </lineage>
</organism>
<dbReference type="InterPro" id="IPR001920">
    <property type="entry name" value="Asp/Glu_race"/>
</dbReference>
<dbReference type="RefSeq" id="WP_149486356.1">
    <property type="nucleotide sequence ID" value="NZ_CP036150.1"/>
</dbReference>
<keyword evidence="2" id="KW-1185">Reference proteome</keyword>
<accession>A0A5C1QNY4</accession>
<name>A0A5C1QNY4_9SPIO</name>
<dbReference type="AlphaFoldDB" id="A0A5C1QNY4"/>
<dbReference type="InterPro" id="IPR015942">
    <property type="entry name" value="Asp/Glu/hydantoin_racemase"/>
</dbReference>
<evidence type="ECO:0000313" key="1">
    <source>
        <dbReference type="EMBL" id="QEN08276.1"/>
    </source>
</evidence>
<dbReference type="Pfam" id="PF01177">
    <property type="entry name" value="Asp_Glu_race"/>
    <property type="match status" value="1"/>
</dbReference>
<dbReference type="OrthoDB" id="978447at2"/>
<dbReference type="Proteomes" id="UP000324209">
    <property type="component" value="Chromosome"/>
</dbReference>
<dbReference type="Gene3D" id="3.40.50.1860">
    <property type="match status" value="2"/>
</dbReference>
<proteinExistence type="predicted"/>
<dbReference type="KEGG" id="ock:EXM22_09855"/>
<sequence length="226" mass="25152">MKTIALIHTVKPVLNSFEQEIIEAAPEGSVKIHNILDDFLAHDPSPDGAGYFTPENKQRLFNQIKNAELTGADLIVTTCSTLSPIVLVIKEFFSTPILTIDEVMAEEVVSKAKKIKILATAKSTIEPSCQALYSAAKKLNKEISIDFEDNEEAYKAMKNYNMELHNKLVLEQSTQSSNYDAIILAQASMAHLEEDVEAHTGVKTYSSPKRCIRKIIEIIGKNEQEN</sequence>